<feature type="compositionally biased region" description="Basic and acidic residues" evidence="1">
    <location>
        <begin position="55"/>
        <end position="65"/>
    </location>
</feature>
<protein>
    <submittedName>
        <fullName evidence="3">Uncharacterized protein</fullName>
    </submittedName>
</protein>
<feature type="region of interest" description="Disordered" evidence="1">
    <location>
        <begin position="1"/>
        <end position="113"/>
    </location>
</feature>
<organism>
    <name type="scientific">Branchiostoma floridae</name>
    <name type="common">Florida lancelet</name>
    <name type="synonym">Amphioxus</name>
    <dbReference type="NCBI Taxonomy" id="7739"/>
    <lineage>
        <taxon>Eukaryota</taxon>
        <taxon>Metazoa</taxon>
        <taxon>Chordata</taxon>
        <taxon>Cephalochordata</taxon>
        <taxon>Leptocardii</taxon>
        <taxon>Amphioxiformes</taxon>
        <taxon>Branchiostomatidae</taxon>
        <taxon>Branchiostoma</taxon>
    </lineage>
</organism>
<evidence type="ECO:0000256" key="2">
    <source>
        <dbReference type="SAM" id="Phobius"/>
    </source>
</evidence>
<feature type="region of interest" description="Disordered" evidence="1">
    <location>
        <begin position="257"/>
        <end position="282"/>
    </location>
</feature>
<keyword evidence="2" id="KW-0472">Membrane</keyword>
<name>C3YZI4_BRAFL</name>
<dbReference type="AlphaFoldDB" id="C3YZI4"/>
<accession>C3YZI4</accession>
<feature type="transmembrane region" description="Helical" evidence="2">
    <location>
        <begin position="224"/>
        <end position="246"/>
    </location>
</feature>
<evidence type="ECO:0000313" key="3">
    <source>
        <dbReference type="EMBL" id="EEN54255.1"/>
    </source>
</evidence>
<sequence length="334" mass="35899">MATEESTSVVGTTNGTSSDKQNERNPKHRAQCQSAIYANPDCERNDLDPNPIYAHGHEDNQKPDSHAPNAGAANSGARGESGIKPCAVGYLKDGDNNGSAATTRDKDRAPSDGHIEPYAVAYVEHHDQTAKVSFRKTKGVTNLSDCSSSRIDADVSVGDIDVNSAQEPRHASKTMHQNTMSGQNAAAAVPNPRSGQNALLPNPIYVPNVHRQTACDCNYRRVCAIAAGAVVVLLLLTLGAFVGVYINNNLLNIQKPTPHEAPTHTPNRTPTPGHPACCSTEPTKMADLRAPSTRLRVAYHDALKIIMTQTRATSNSLFFVHPQRQEAKADPFLL</sequence>
<reference evidence="3" key="1">
    <citation type="journal article" date="2008" name="Nature">
        <title>The amphioxus genome and the evolution of the chordate karyotype.</title>
        <authorList>
            <consortium name="US DOE Joint Genome Institute (JGI-PGF)"/>
            <person name="Putnam N.H."/>
            <person name="Butts T."/>
            <person name="Ferrier D.E.K."/>
            <person name="Furlong R.F."/>
            <person name="Hellsten U."/>
            <person name="Kawashima T."/>
            <person name="Robinson-Rechavi M."/>
            <person name="Shoguchi E."/>
            <person name="Terry A."/>
            <person name="Yu J.-K."/>
            <person name="Benito-Gutierrez E.L."/>
            <person name="Dubchak I."/>
            <person name="Garcia-Fernandez J."/>
            <person name="Gibson-Brown J.J."/>
            <person name="Grigoriev I.V."/>
            <person name="Horton A.C."/>
            <person name="de Jong P.J."/>
            <person name="Jurka J."/>
            <person name="Kapitonov V.V."/>
            <person name="Kohara Y."/>
            <person name="Kuroki Y."/>
            <person name="Lindquist E."/>
            <person name="Lucas S."/>
            <person name="Osoegawa K."/>
            <person name="Pennacchio L.A."/>
            <person name="Salamov A.A."/>
            <person name="Satou Y."/>
            <person name="Sauka-Spengler T."/>
            <person name="Schmutz J."/>
            <person name="Shin-I T."/>
            <person name="Toyoda A."/>
            <person name="Bronner-Fraser M."/>
            <person name="Fujiyama A."/>
            <person name="Holland L.Z."/>
            <person name="Holland P.W.H."/>
            <person name="Satoh N."/>
            <person name="Rokhsar D.S."/>
        </authorList>
    </citation>
    <scope>NUCLEOTIDE SEQUENCE [LARGE SCALE GENOMIC DNA]</scope>
    <source>
        <strain evidence="3">S238N-H82</strain>
        <tissue evidence="3">Testes</tissue>
    </source>
</reference>
<proteinExistence type="predicted"/>
<keyword evidence="2" id="KW-0812">Transmembrane</keyword>
<dbReference type="InParanoid" id="C3YZI4"/>
<gene>
    <name evidence="3" type="ORF">BRAFLDRAFT_69576</name>
</gene>
<dbReference type="EMBL" id="GG666566">
    <property type="protein sequence ID" value="EEN54255.1"/>
    <property type="molecule type" value="Genomic_DNA"/>
</dbReference>
<evidence type="ECO:0000256" key="1">
    <source>
        <dbReference type="SAM" id="MobiDB-lite"/>
    </source>
</evidence>
<keyword evidence="2" id="KW-1133">Transmembrane helix</keyword>
<feature type="compositionally biased region" description="Basic and acidic residues" evidence="1">
    <location>
        <begin position="103"/>
        <end position="113"/>
    </location>
</feature>
<feature type="compositionally biased region" description="Low complexity" evidence="1">
    <location>
        <begin position="1"/>
        <end position="18"/>
    </location>
</feature>